<protein>
    <submittedName>
        <fullName evidence="1">Uncharacterized protein</fullName>
    </submittedName>
</protein>
<evidence type="ECO:0000313" key="2">
    <source>
        <dbReference type="Proteomes" id="UP000242972"/>
    </source>
</evidence>
<name>A0A2T2XIT4_9FIRM</name>
<dbReference type="EMBL" id="PXYW01000009">
    <property type="protein sequence ID" value="PSR34358.1"/>
    <property type="molecule type" value="Genomic_DNA"/>
</dbReference>
<comment type="caution">
    <text evidence="1">The sequence shown here is derived from an EMBL/GenBank/DDBJ whole genome shotgun (WGS) entry which is preliminary data.</text>
</comment>
<sequence>MPISSQSKAQEVLAILRAHHDLGSEYDEEMTQQILQLFPDQRPTMTPEDVVHYFKSLPSKDRKKILKQIGYHREKSHHSHITGILVLSIPLLAIAGHIDHSIGVFAVLGLDALAVIADMVRNF</sequence>
<proteinExistence type="predicted"/>
<organism evidence="1 2">
    <name type="scientific">Sulfobacillus benefaciens</name>
    <dbReference type="NCBI Taxonomy" id="453960"/>
    <lineage>
        <taxon>Bacteria</taxon>
        <taxon>Bacillati</taxon>
        <taxon>Bacillota</taxon>
        <taxon>Clostridia</taxon>
        <taxon>Eubacteriales</taxon>
        <taxon>Clostridiales Family XVII. Incertae Sedis</taxon>
        <taxon>Sulfobacillus</taxon>
    </lineage>
</organism>
<accession>A0A2T2XIT4</accession>
<dbReference type="Proteomes" id="UP000242972">
    <property type="component" value="Unassembled WGS sequence"/>
</dbReference>
<evidence type="ECO:0000313" key="1">
    <source>
        <dbReference type="EMBL" id="PSR34358.1"/>
    </source>
</evidence>
<gene>
    <name evidence="1" type="ORF">C7B46_05420</name>
</gene>
<reference evidence="1 2" key="1">
    <citation type="journal article" date="2014" name="BMC Genomics">
        <title>Comparison of environmental and isolate Sulfobacillus genomes reveals diverse carbon, sulfur, nitrogen, and hydrogen metabolisms.</title>
        <authorList>
            <person name="Justice N.B."/>
            <person name="Norman A."/>
            <person name="Brown C.T."/>
            <person name="Singh A."/>
            <person name="Thomas B.C."/>
            <person name="Banfield J.F."/>
        </authorList>
    </citation>
    <scope>NUCLEOTIDE SEQUENCE [LARGE SCALE GENOMIC DNA]</scope>
    <source>
        <strain evidence="1">AMDSBA4</strain>
    </source>
</reference>
<dbReference type="AlphaFoldDB" id="A0A2T2XIT4"/>